<dbReference type="InterPro" id="IPR022698">
    <property type="entry name" value="OrsD"/>
</dbReference>
<keyword evidence="2" id="KW-1185">Reference proteome</keyword>
<gene>
    <name evidence="1" type="ORF">B0H66DRAFT_487755</name>
</gene>
<evidence type="ECO:0008006" key="3">
    <source>
        <dbReference type="Google" id="ProtNLM"/>
    </source>
</evidence>
<reference evidence="1" key="1">
    <citation type="journal article" date="2023" name="Mol. Phylogenet. Evol.">
        <title>Genome-scale phylogeny and comparative genomics of the fungal order Sordariales.</title>
        <authorList>
            <person name="Hensen N."/>
            <person name="Bonometti L."/>
            <person name="Westerberg I."/>
            <person name="Brannstrom I.O."/>
            <person name="Guillou S."/>
            <person name="Cros-Aarteil S."/>
            <person name="Calhoun S."/>
            <person name="Haridas S."/>
            <person name="Kuo A."/>
            <person name="Mondo S."/>
            <person name="Pangilinan J."/>
            <person name="Riley R."/>
            <person name="LaButti K."/>
            <person name="Andreopoulos B."/>
            <person name="Lipzen A."/>
            <person name="Chen C."/>
            <person name="Yan M."/>
            <person name="Daum C."/>
            <person name="Ng V."/>
            <person name="Clum A."/>
            <person name="Steindorff A."/>
            <person name="Ohm R.A."/>
            <person name="Martin F."/>
            <person name="Silar P."/>
            <person name="Natvig D.O."/>
            <person name="Lalanne C."/>
            <person name="Gautier V."/>
            <person name="Ament-Velasquez S.L."/>
            <person name="Kruys A."/>
            <person name="Hutchinson M.I."/>
            <person name="Powell A.J."/>
            <person name="Barry K."/>
            <person name="Miller A.N."/>
            <person name="Grigoriev I.V."/>
            <person name="Debuchy R."/>
            <person name="Gladieux P."/>
            <person name="Hiltunen Thoren M."/>
            <person name="Johannesson H."/>
        </authorList>
    </citation>
    <scope>NUCLEOTIDE SEQUENCE</scope>
    <source>
        <strain evidence="1">CBS 118394</strain>
    </source>
</reference>
<proteinExistence type="predicted"/>
<evidence type="ECO:0000313" key="2">
    <source>
        <dbReference type="Proteomes" id="UP001283341"/>
    </source>
</evidence>
<sequence>MATFQLNEVIRLYEPCNILLCLLCKAGIKPGNGTVSHFRNQHKFKGNELQQVLTFAASIQHLSDPATVDLPQDGSVAIDGLPQLKGYSCMSCRYMTINRDNAMAHQRTEAHTVVGGPGWTVVTLQSFDSGSTRGTGLSRGTVRWAIVWQGLLGDWQAVCELAKRY</sequence>
<organism evidence="1 2">
    <name type="scientific">Apodospora peruviana</name>
    <dbReference type="NCBI Taxonomy" id="516989"/>
    <lineage>
        <taxon>Eukaryota</taxon>
        <taxon>Fungi</taxon>
        <taxon>Dikarya</taxon>
        <taxon>Ascomycota</taxon>
        <taxon>Pezizomycotina</taxon>
        <taxon>Sordariomycetes</taxon>
        <taxon>Sordariomycetidae</taxon>
        <taxon>Sordariales</taxon>
        <taxon>Lasiosphaeriaceae</taxon>
        <taxon>Apodospora</taxon>
    </lineage>
</organism>
<dbReference type="Pfam" id="PF12013">
    <property type="entry name" value="OrsD"/>
    <property type="match status" value="1"/>
</dbReference>
<feature type="non-terminal residue" evidence="1">
    <location>
        <position position="165"/>
    </location>
</feature>
<dbReference type="AlphaFoldDB" id="A0AAE0MGD4"/>
<comment type="caution">
    <text evidence="1">The sequence shown here is derived from an EMBL/GenBank/DDBJ whole genome shotgun (WGS) entry which is preliminary data.</text>
</comment>
<reference evidence="1" key="2">
    <citation type="submission" date="2023-06" db="EMBL/GenBank/DDBJ databases">
        <authorList>
            <consortium name="Lawrence Berkeley National Laboratory"/>
            <person name="Haridas S."/>
            <person name="Hensen N."/>
            <person name="Bonometti L."/>
            <person name="Westerberg I."/>
            <person name="Brannstrom I.O."/>
            <person name="Guillou S."/>
            <person name="Cros-Aarteil S."/>
            <person name="Calhoun S."/>
            <person name="Kuo A."/>
            <person name="Mondo S."/>
            <person name="Pangilinan J."/>
            <person name="Riley R."/>
            <person name="Labutti K."/>
            <person name="Andreopoulos B."/>
            <person name="Lipzen A."/>
            <person name="Chen C."/>
            <person name="Yanf M."/>
            <person name="Daum C."/>
            <person name="Ng V."/>
            <person name="Clum A."/>
            <person name="Steindorff A."/>
            <person name="Ohm R."/>
            <person name="Martin F."/>
            <person name="Silar P."/>
            <person name="Natvig D."/>
            <person name="Lalanne C."/>
            <person name="Gautier V."/>
            <person name="Ament-Velasquez S.L."/>
            <person name="Kruys A."/>
            <person name="Hutchinson M.I."/>
            <person name="Powell A.J."/>
            <person name="Barry K."/>
            <person name="Miller A.N."/>
            <person name="Grigoriev I.V."/>
            <person name="Debuchy R."/>
            <person name="Gladieux P."/>
            <person name="Thoren M.H."/>
            <person name="Johannesson H."/>
        </authorList>
    </citation>
    <scope>NUCLEOTIDE SEQUENCE</scope>
    <source>
        <strain evidence="1">CBS 118394</strain>
    </source>
</reference>
<evidence type="ECO:0000313" key="1">
    <source>
        <dbReference type="EMBL" id="KAK3331562.1"/>
    </source>
</evidence>
<protein>
    <recommendedName>
        <fullName evidence="3">C2H2-type domain-containing protein</fullName>
    </recommendedName>
</protein>
<dbReference type="Proteomes" id="UP001283341">
    <property type="component" value="Unassembled WGS sequence"/>
</dbReference>
<dbReference type="EMBL" id="JAUEDM010000001">
    <property type="protein sequence ID" value="KAK3331562.1"/>
    <property type="molecule type" value="Genomic_DNA"/>
</dbReference>
<name>A0AAE0MGD4_9PEZI</name>
<accession>A0AAE0MGD4</accession>